<dbReference type="Proteomes" id="UP000239549">
    <property type="component" value="Unassembled WGS sequence"/>
</dbReference>
<keyword evidence="1" id="KW-0472">Membrane</keyword>
<protein>
    <submittedName>
        <fullName evidence="2">Uncharacterized protein</fullName>
    </submittedName>
</protein>
<keyword evidence="3" id="KW-1185">Reference proteome</keyword>
<dbReference type="OrthoDB" id="1809266at2"/>
<evidence type="ECO:0000313" key="3">
    <source>
        <dbReference type="Proteomes" id="UP000239549"/>
    </source>
</evidence>
<feature type="transmembrane region" description="Helical" evidence="1">
    <location>
        <begin position="12"/>
        <end position="31"/>
    </location>
</feature>
<reference evidence="3" key="1">
    <citation type="submission" date="2018-02" db="EMBL/GenBank/DDBJ databases">
        <title>Genome sequence of Desulfocucumis palustris strain NAW-5.</title>
        <authorList>
            <person name="Watanabe M."/>
            <person name="Kojima H."/>
            <person name="Fukui M."/>
        </authorList>
    </citation>
    <scope>NUCLEOTIDE SEQUENCE [LARGE SCALE GENOMIC DNA]</scope>
    <source>
        <strain evidence="3">NAW-5</strain>
    </source>
</reference>
<sequence length="83" mass="8951">MASNTNKNGKPIGKAIIWGILTIAAYFTLFYNEKTVMDHFSQGGGIYAAAVLITSLCFSLVHGSFANYLVDSLGIKPLNKEGH</sequence>
<name>A0A2L2XH32_9FIRM</name>
<proteinExistence type="predicted"/>
<accession>A0A2L2XH32</accession>
<evidence type="ECO:0000313" key="2">
    <source>
        <dbReference type="EMBL" id="GBF33536.1"/>
    </source>
</evidence>
<evidence type="ECO:0000256" key="1">
    <source>
        <dbReference type="SAM" id="Phobius"/>
    </source>
</evidence>
<keyword evidence="1" id="KW-1133">Transmembrane helix</keyword>
<organism evidence="2 3">
    <name type="scientific">Desulfocucumis palustris</name>
    <dbReference type="NCBI Taxonomy" id="1898651"/>
    <lineage>
        <taxon>Bacteria</taxon>
        <taxon>Bacillati</taxon>
        <taxon>Bacillota</taxon>
        <taxon>Clostridia</taxon>
        <taxon>Eubacteriales</taxon>
        <taxon>Desulfocucumaceae</taxon>
        <taxon>Desulfocucumis</taxon>
    </lineage>
</organism>
<keyword evidence="1" id="KW-0812">Transmembrane</keyword>
<dbReference type="RefSeq" id="WP_104371917.1">
    <property type="nucleotide sequence ID" value="NZ_BFAV01000104.1"/>
</dbReference>
<dbReference type="EMBL" id="BFAV01000104">
    <property type="protein sequence ID" value="GBF33536.1"/>
    <property type="molecule type" value="Genomic_DNA"/>
</dbReference>
<dbReference type="AlphaFoldDB" id="A0A2L2XH32"/>
<comment type="caution">
    <text evidence="2">The sequence shown here is derived from an EMBL/GenBank/DDBJ whole genome shotgun (WGS) entry which is preliminary data.</text>
</comment>
<feature type="transmembrane region" description="Helical" evidence="1">
    <location>
        <begin position="46"/>
        <end position="70"/>
    </location>
</feature>
<gene>
    <name evidence="2" type="ORF">DCCM_2638</name>
</gene>